<sequence length="214" mass="20094">MRFTVATVALFAGLAIAAPNPDTTVYETEEVTITSCGPEVTNCPASSHASTTAPVAWTTSAPGGGSEWTTSAPGGGAGAGTSPAPAPSSSSAPAPSGAPSWTTSAPAVAPTTTASVPAGPPAGQSSWTVISHTTCVPTVVYSTIPVPSGTSPVTGGGSGPHSPSPAASSSASWAPSGSAGSSPSASATPFNAAGTVSGSMGFAGLAAAAAYFLA</sequence>
<dbReference type="OrthoDB" id="3565477at2759"/>
<evidence type="ECO:0008006" key="5">
    <source>
        <dbReference type="Google" id="ProtNLM"/>
    </source>
</evidence>
<proteinExistence type="predicted"/>
<dbReference type="AlphaFoldDB" id="A0A9W9FW07"/>
<reference evidence="3" key="2">
    <citation type="journal article" date="2023" name="IMA Fungus">
        <title>Comparative genomic study of the Penicillium genus elucidates a diverse pangenome and 15 lateral gene transfer events.</title>
        <authorList>
            <person name="Petersen C."/>
            <person name="Sorensen T."/>
            <person name="Nielsen M.R."/>
            <person name="Sondergaard T.E."/>
            <person name="Sorensen J.L."/>
            <person name="Fitzpatrick D.A."/>
            <person name="Frisvad J.C."/>
            <person name="Nielsen K.L."/>
        </authorList>
    </citation>
    <scope>NUCLEOTIDE SEQUENCE</scope>
    <source>
        <strain evidence="3">IBT 30069</strain>
    </source>
</reference>
<dbReference type="Proteomes" id="UP001149165">
    <property type="component" value="Unassembled WGS sequence"/>
</dbReference>
<evidence type="ECO:0000256" key="2">
    <source>
        <dbReference type="SAM" id="SignalP"/>
    </source>
</evidence>
<feature type="signal peptide" evidence="2">
    <location>
        <begin position="1"/>
        <end position="17"/>
    </location>
</feature>
<evidence type="ECO:0000256" key="1">
    <source>
        <dbReference type="SAM" id="MobiDB-lite"/>
    </source>
</evidence>
<comment type="caution">
    <text evidence="3">The sequence shown here is derived from an EMBL/GenBank/DDBJ whole genome shotgun (WGS) entry which is preliminary data.</text>
</comment>
<feature type="region of interest" description="Disordered" evidence="1">
    <location>
        <begin position="151"/>
        <end position="188"/>
    </location>
</feature>
<feature type="chain" id="PRO_5040836755" description="GPI anchored serine-rich protein" evidence="2">
    <location>
        <begin position="18"/>
        <end position="214"/>
    </location>
</feature>
<keyword evidence="4" id="KW-1185">Reference proteome</keyword>
<feature type="region of interest" description="Disordered" evidence="1">
    <location>
        <begin position="55"/>
        <end position="124"/>
    </location>
</feature>
<gene>
    <name evidence="3" type="ORF">N7456_003332</name>
</gene>
<accession>A0A9W9FW07</accession>
<evidence type="ECO:0000313" key="4">
    <source>
        <dbReference type="Proteomes" id="UP001149165"/>
    </source>
</evidence>
<feature type="compositionally biased region" description="Low complexity" evidence="1">
    <location>
        <begin position="80"/>
        <end position="123"/>
    </location>
</feature>
<keyword evidence="2" id="KW-0732">Signal</keyword>
<evidence type="ECO:0000313" key="3">
    <source>
        <dbReference type="EMBL" id="KAJ5106657.1"/>
    </source>
</evidence>
<name>A0A9W9FW07_9EURO</name>
<reference evidence="3" key="1">
    <citation type="submission" date="2022-11" db="EMBL/GenBank/DDBJ databases">
        <authorList>
            <person name="Petersen C."/>
        </authorList>
    </citation>
    <scope>NUCLEOTIDE SEQUENCE</scope>
    <source>
        <strain evidence="3">IBT 30069</strain>
    </source>
</reference>
<organism evidence="3 4">
    <name type="scientific">Penicillium angulare</name>
    <dbReference type="NCBI Taxonomy" id="116970"/>
    <lineage>
        <taxon>Eukaryota</taxon>
        <taxon>Fungi</taxon>
        <taxon>Dikarya</taxon>
        <taxon>Ascomycota</taxon>
        <taxon>Pezizomycotina</taxon>
        <taxon>Eurotiomycetes</taxon>
        <taxon>Eurotiomycetidae</taxon>
        <taxon>Eurotiales</taxon>
        <taxon>Aspergillaceae</taxon>
        <taxon>Penicillium</taxon>
    </lineage>
</organism>
<feature type="compositionally biased region" description="Low complexity" evidence="1">
    <location>
        <begin position="160"/>
        <end position="188"/>
    </location>
</feature>
<protein>
    <recommendedName>
        <fullName evidence="5">GPI anchored serine-rich protein</fullName>
    </recommendedName>
</protein>
<dbReference type="EMBL" id="JAPQKH010000003">
    <property type="protein sequence ID" value="KAJ5106657.1"/>
    <property type="molecule type" value="Genomic_DNA"/>
</dbReference>